<evidence type="ECO:0000313" key="1">
    <source>
        <dbReference type="EMBL" id="OUO05237.1"/>
    </source>
</evidence>
<dbReference type="InterPro" id="IPR011042">
    <property type="entry name" value="6-blade_b-propeller_TolB-like"/>
</dbReference>
<protein>
    <submittedName>
        <fullName evidence="1">6-bladed beta-propeller</fullName>
    </submittedName>
</protein>
<dbReference type="PROSITE" id="PS51257">
    <property type="entry name" value="PROKAR_LIPOPROTEIN"/>
    <property type="match status" value="1"/>
</dbReference>
<evidence type="ECO:0000313" key="2">
    <source>
        <dbReference type="Proteomes" id="UP000195975"/>
    </source>
</evidence>
<dbReference type="RefSeq" id="WP_021862910.1">
    <property type="nucleotide sequence ID" value="NZ_CAJLBM010000025.1"/>
</dbReference>
<gene>
    <name evidence="1" type="ORF">B5F96_09355</name>
</gene>
<dbReference type="Proteomes" id="UP000195975">
    <property type="component" value="Unassembled WGS sequence"/>
</dbReference>
<sequence>MKNVHSILIMLLLIIVGCGKNNQPANELSTIDVTAKYPYKELILQDFMDVEYIPLETTDEFLCMGSLWGVGKNIIIATNFNNDGNIFIFDRKGKALKRINRKGQGNEEYSSYSRIILDEEKEEIFVNNSFAKKIQVYDLEGNFKRDLLIKKEFSLFEMYNFDKDNLICHDDFPGNTGQSFMLISKQDGSITQEITIPFNEKKSIYVRIEDKTVEGQYFVYSPQCKHPIMPYFNDYILTEYSADTLYQYLPDHTLIPLIARTPSIQSMNPGVILLPSLFTDRYYFMDAIEKTIEFSTTNLLYDKQEKAFFRSKVYNGDYTNEEKVYLNSRRPINGEIPSWQHLEAADLIRDYGRGRLKGKLKEIAAELKEDSNPVIMLIKQKQK</sequence>
<dbReference type="SUPFAM" id="SSF63825">
    <property type="entry name" value="YWTD domain"/>
    <property type="match status" value="1"/>
</dbReference>
<accession>A0A9Q5SRD8</accession>
<dbReference type="Pfam" id="PF17170">
    <property type="entry name" value="DUF5128"/>
    <property type="match status" value="1"/>
</dbReference>
<reference evidence="2" key="1">
    <citation type="submission" date="2017-04" db="EMBL/GenBank/DDBJ databases">
        <title>Function of individual gut microbiota members based on whole genome sequencing of pure cultures obtained from chicken caecum.</title>
        <authorList>
            <person name="Medvecky M."/>
            <person name="Cejkova D."/>
            <person name="Polansky O."/>
            <person name="Karasova D."/>
            <person name="Kubasova T."/>
            <person name="Cizek A."/>
            <person name="Rychlik I."/>
        </authorList>
    </citation>
    <scope>NUCLEOTIDE SEQUENCE [LARGE SCALE GENOMIC DNA]</scope>
    <source>
        <strain evidence="2">An42</strain>
    </source>
</reference>
<proteinExistence type="predicted"/>
<name>A0A9Q5SRD8_9BACT</name>
<comment type="caution">
    <text evidence="1">The sequence shown here is derived from an EMBL/GenBank/DDBJ whole genome shotgun (WGS) entry which is preliminary data.</text>
</comment>
<organism evidence="1 2">
    <name type="scientific">Parabacteroides johnsonii</name>
    <dbReference type="NCBI Taxonomy" id="387661"/>
    <lineage>
        <taxon>Bacteria</taxon>
        <taxon>Pseudomonadati</taxon>
        <taxon>Bacteroidota</taxon>
        <taxon>Bacteroidia</taxon>
        <taxon>Bacteroidales</taxon>
        <taxon>Tannerellaceae</taxon>
        <taxon>Parabacteroides</taxon>
    </lineage>
</organism>
<dbReference type="Gene3D" id="2.120.10.30">
    <property type="entry name" value="TolB, C-terminal domain"/>
    <property type="match status" value="1"/>
</dbReference>
<dbReference type="EMBL" id="NFIJ01000008">
    <property type="protein sequence ID" value="OUO05237.1"/>
    <property type="molecule type" value="Genomic_DNA"/>
</dbReference>
<dbReference type="AlphaFoldDB" id="A0A9Q5SRD8"/>